<proteinExistence type="predicted"/>
<gene>
    <name evidence="1" type="ORF">LQV63_11510</name>
</gene>
<keyword evidence="1" id="KW-0489">Methyltransferase</keyword>
<reference evidence="1 2" key="1">
    <citation type="submission" date="2021-11" db="EMBL/GenBank/DDBJ databases">
        <title>Draft genome sequence of Paenibacillus profundus YoMME, a new Gram-positive bacteria with exoelectrogenic properties.</title>
        <authorList>
            <person name="Hubenova Y."/>
            <person name="Hubenova E."/>
            <person name="Manasiev Y."/>
            <person name="Peykov S."/>
            <person name="Mitov M."/>
        </authorList>
    </citation>
    <scope>NUCLEOTIDE SEQUENCE [LARGE SCALE GENOMIC DNA]</scope>
    <source>
        <strain evidence="1 2">YoMME</strain>
    </source>
</reference>
<dbReference type="EMBL" id="JAJNBZ010000007">
    <property type="protein sequence ID" value="MCE5169938.1"/>
    <property type="molecule type" value="Genomic_DNA"/>
</dbReference>
<keyword evidence="1" id="KW-0808">Transferase</keyword>
<organism evidence="1 2">
    <name type="scientific">Paenibacillus profundus</name>
    <dbReference type="NCBI Taxonomy" id="1173085"/>
    <lineage>
        <taxon>Bacteria</taxon>
        <taxon>Bacillati</taxon>
        <taxon>Bacillota</taxon>
        <taxon>Bacilli</taxon>
        <taxon>Bacillales</taxon>
        <taxon>Paenibacillaceae</taxon>
        <taxon>Paenibacillus</taxon>
    </lineage>
</organism>
<name>A0ABS8YD44_9BACL</name>
<accession>A0ABS8YD44</accession>
<protein>
    <submittedName>
        <fullName evidence="1">SAM-dependent methyltransferase</fullName>
    </submittedName>
</protein>
<evidence type="ECO:0000313" key="1">
    <source>
        <dbReference type="EMBL" id="MCE5169938.1"/>
    </source>
</evidence>
<dbReference type="InterPro" id="IPR029063">
    <property type="entry name" value="SAM-dependent_MTases_sf"/>
</dbReference>
<dbReference type="Gene3D" id="3.40.50.150">
    <property type="entry name" value="Vaccinia Virus protein VP39"/>
    <property type="match status" value="1"/>
</dbReference>
<dbReference type="RefSeq" id="WP_233696808.1">
    <property type="nucleotide sequence ID" value="NZ_JAJNBZ010000007.1"/>
</dbReference>
<comment type="caution">
    <text evidence="1">The sequence shown here is derived from an EMBL/GenBank/DDBJ whole genome shotgun (WGS) entry which is preliminary data.</text>
</comment>
<dbReference type="GO" id="GO:0008168">
    <property type="term" value="F:methyltransferase activity"/>
    <property type="evidence" value="ECO:0007669"/>
    <property type="project" value="UniProtKB-KW"/>
</dbReference>
<keyword evidence="2" id="KW-1185">Reference proteome</keyword>
<evidence type="ECO:0000313" key="2">
    <source>
        <dbReference type="Proteomes" id="UP001199916"/>
    </source>
</evidence>
<dbReference type="GO" id="GO:0032259">
    <property type="term" value="P:methylation"/>
    <property type="evidence" value="ECO:0007669"/>
    <property type="project" value="UniProtKB-KW"/>
</dbReference>
<sequence length="247" mass="28291">MKSHQKESGLKKLGAGTDNQKLDLSRIVFIGRTYEEYIGMFNLSVEQMAGKRILDCAGGACSFTAHANRRGIQASACDIAYEFKADDLERKGIDDLNHTMENMGRVADQYVWSYFSSLKALQEERARALHDCVQDMREQPGRYQAAALPTLPYADKQFDMSLNAHLLFMYSDRLDYEFHLTSLVELIRVTKDEIRIFPLTDLSGRKYEHLDRLLHDVQACIHSAHIEKSSYEFQRGANELLSIRLQS</sequence>
<dbReference type="Proteomes" id="UP001199916">
    <property type="component" value="Unassembled WGS sequence"/>
</dbReference>